<dbReference type="InterPro" id="IPR013320">
    <property type="entry name" value="ConA-like_dom_sf"/>
</dbReference>
<dbReference type="InterPro" id="IPR018053">
    <property type="entry name" value="Glyco_hydro_32_AS"/>
</dbReference>
<sequence>MSKLQQAQKYVEENRNKVNPEFRLKYHMMPEIGWMNDPNGFIYYKGEYHLFYQYYPYDSKWGTPYWGHAKSKDLIIWEHMPIALAPDMYYDVDGCFSGSAIEVDGKLYLMYTGHTNPDPDNPKNIRQVQNMAVSKDGVNFEKIKQNPVISERDLPYIALPQDFRDPMIFKHNDSYYAVIASRNIDGSGQLLLYKSNNLLNWNYVGVIIRSDNKLGKMWECPSLFKLNDMDVLILSVQHLDKNGDKYHNLFSSIYMLGKMDYESWKFICEVVDEIDYGFDFYAPQTLVDDRGRRIMIAWMQVWGRTIPTDCHGHNWAGAMTLPRELRVIDGKLYQIPVDEITKYRKNKISYKDIIVNDKIQLDGIEGQNVELEVEIDAQNANNFGIKVLKGEKEETVMHYDRREGKFIFDRSKSGEQIKNTEGKEDNEQIRKTTVSLKNNILSLRIFIDRCSVEVFIQNGERVMTSTVYPKSTSKSIEFFTDNKIIIKNLNKWDIELGGIK</sequence>
<dbReference type="InterPro" id="IPR023296">
    <property type="entry name" value="Glyco_hydro_beta-prop_sf"/>
</dbReference>
<comment type="function">
    <text evidence="9">Enables the bacterium to metabolize sucrose as a sole carbon source.</text>
</comment>
<name>A0ABN6EEJ2_9FIRM</name>
<keyword evidence="9" id="KW-0963">Cytoplasm</keyword>
<dbReference type="EC" id="3.2.1.26" evidence="3 8"/>
<evidence type="ECO:0000256" key="3">
    <source>
        <dbReference type="ARBA" id="ARBA00012758"/>
    </source>
</evidence>
<dbReference type="Pfam" id="PF00251">
    <property type="entry name" value="Glyco_hydro_32N"/>
    <property type="match status" value="1"/>
</dbReference>
<comment type="similarity">
    <text evidence="2 8">Belongs to the glycosyl hydrolase 32 family.</text>
</comment>
<gene>
    <name evidence="12" type="ORF">CaldiYA01_21340</name>
</gene>
<evidence type="ECO:0000259" key="11">
    <source>
        <dbReference type="Pfam" id="PF08244"/>
    </source>
</evidence>
<dbReference type="InterPro" id="IPR013189">
    <property type="entry name" value="Glyco_hydro_32_C"/>
</dbReference>
<comment type="pathway">
    <text evidence="1 9">Glycan biosynthesis; sucrose metabolism.</text>
</comment>
<evidence type="ECO:0000256" key="8">
    <source>
        <dbReference type="RuleBase" id="RU362110"/>
    </source>
</evidence>
<dbReference type="InterPro" id="IPR051214">
    <property type="entry name" value="GH32_Enzymes"/>
</dbReference>
<organism evidence="12 13">
    <name type="scientific">Caldicellulosiruptor diazotrophicus</name>
    <dbReference type="NCBI Taxonomy" id="2806205"/>
    <lineage>
        <taxon>Bacteria</taxon>
        <taxon>Bacillati</taxon>
        <taxon>Bacillota</taxon>
        <taxon>Bacillota incertae sedis</taxon>
        <taxon>Caldicellulosiruptorales</taxon>
        <taxon>Caldicellulosiruptoraceae</taxon>
        <taxon>Caldicellulosiruptor</taxon>
    </lineage>
</organism>
<keyword evidence="6 8" id="KW-0326">Glycosidase</keyword>
<dbReference type="InterPro" id="IPR006232">
    <property type="entry name" value="Suc6P_hydrolase"/>
</dbReference>
<accession>A0ABN6EEJ2</accession>
<evidence type="ECO:0000259" key="10">
    <source>
        <dbReference type="Pfam" id="PF00251"/>
    </source>
</evidence>
<dbReference type="PANTHER" id="PTHR43101:SF1">
    <property type="entry name" value="BETA-FRUCTOSIDASE"/>
    <property type="match status" value="1"/>
</dbReference>
<keyword evidence="5 8" id="KW-0378">Hydrolase</keyword>
<dbReference type="GO" id="GO:0016787">
    <property type="term" value="F:hydrolase activity"/>
    <property type="evidence" value="ECO:0007669"/>
    <property type="project" value="UniProtKB-KW"/>
</dbReference>
<dbReference type="Proteomes" id="UP000663623">
    <property type="component" value="Chromosome"/>
</dbReference>
<dbReference type="EMBL" id="AP024480">
    <property type="protein sequence ID" value="BCS82174.1"/>
    <property type="molecule type" value="Genomic_DNA"/>
</dbReference>
<feature type="domain" description="Glycosyl hydrolase family 32 C-terminal" evidence="11">
    <location>
        <begin position="339"/>
        <end position="492"/>
    </location>
</feature>
<dbReference type="SUPFAM" id="SSF49899">
    <property type="entry name" value="Concanavalin A-like lectins/glucanases"/>
    <property type="match status" value="1"/>
</dbReference>
<keyword evidence="9" id="KW-0119">Carbohydrate metabolism</keyword>
<reference evidence="12 13" key="1">
    <citation type="submission" date="2021-02" db="EMBL/GenBank/DDBJ databases">
        <title>Nitrogen-fixing ability and nitrogen fixation related genes of thermophilic fermentative bacteria in the genus Caldicellulosiruptor.</title>
        <authorList>
            <person name="Chen Y."/>
            <person name="Nishihara A."/>
            <person name="Haruta S."/>
        </authorList>
    </citation>
    <scope>NUCLEOTIDE SEQUENCE [LARGE SCALE GENOMIC DNA]</scope>
    <source>
        <strain evidence="12 13">YA01</strain>
    </source>
</reference>
<dbReference type="InterPro" id="IPR001362">
    <property type="entry name" value="Glyco_hydro_32"/>
</dbReference>
<protein>
    <recommendedName>
        <fullName evidence="4 8">Sucrose-6-phosphate hydrolase</fullName>
        <ecNumber evidence="3 8">3.2.1.26</ecNumber>
    </recommendedName>
    <alternativeName>
        <fullName evidence="7 9">Invertase</fullName>
    </alternativeName>
</protein>
<evidence type="ECO:0000256" key="4">
    <source>
        <dbReference type="ARBA" id="ARBA00019623"/>
    </source>
</evidence>
<dbReference type="SMART" id="SM00640">
    <property type="entry name" value="Glyco_32"/>
    <property type="match status" value="1"/>
</dbReference>
<dbReference type="Pfam" id="PF08244">
    <property type="entry name" value="Glyco_hydro_32C"/>
    <property type="match status" value="1"/>
</dbReference>
<evidence type="ECO:0000256" key="6">
    <source>
        <dbReference type="ARBA" id="ARBA00023295"/>
    </source>
</evidence>
<keyword evidence="13" id="KW-1185">Reference proteome</keyword>
<dbReference type="Gene3D" id="2.60.120.560">
    <property type="entry name" value="Exo-inulinase, domain 1"/>
    <property type="match status" value="1"/>
</dbReference>
<proteinExistence type="inferred from homology"/>
<dbReference type="InterPro" id="IPR013148">
    <property type="entry name" value="Glyco_hydro_32_N"/>
</dbReference>
<evidence type="ECO:0000256" key="9">
    <source>
        <dbReference type="RuleBase" id="RU365015"/>
    </source>
</evidence>
<dbReference type="SUPFAM" id="SSF75005">
    <property type="entry name" value="Arabinanase/levansucrase/invertase"/>
    <property type="match status" value="1"/>
</dbReference>
<dbReference type="PANTHER" id="PTHR43101">
    <property type="entry name" value="BETA-FRUCTOSIDASE"/>
    <property type="match status" value="1"/>
</dbReference>
<comment type="catalytic activity">
    <reaction evidence="8">
        <text>Hydrolysis of terminal non-reducing beta-D-fructofuranoside residues in beta-D-fructofuranosides.</text>
        <dbReference type="EC" id="3.2.1.26"/>
    </reaction>
</comment>
<comment type="subcellular location">
    <subcellularLocation>
        <location evidence="9">Cytoplasm</location>
    </subcellularLocation>
</comment>
<dbReference type="NCBIfam" id="TIGR01322">
    <property type="entry name" value="scrB_fam"/>
    <property type="match status" value="1"/>
</dbReference>
<evidence type="ECO:0000256" key="1">
    <source>
        <dbReference type="ARBA" id="ARBA00004914"/>
    </source>
</evidence>
<dbReference type="RefSeq" id="WP_207179558.1">
    <property type="nucleotide sequence ID" value="NZ_AP024480.1"/>
</dbReference>
<evidence type="ECO:0000256" key="5">
    <source>
        <dbReference type="ARBA" id="ARBA00022801"/>
    </source>
</evidence>
<dbReference type="CDD" id="cd08996">
    <property type="entry name" value="GH32_FFase"/>
    <property type="match status" value="1"/>
</dbReference>
<evidence type="ECO:0000313" key="13">
    <source>
        <dbReference type="Proteomes" id="UP000663623"/>
    </source>
</evidence>
<evidence type="ECO:0000256" key="2">
    <source>
        <dbReference type="ARBA" id="ARBA00009902"/>
    </source>
</evidence>
<dbReference type="PROSITE" id="PS00609">
    <property type="entry name" value="GLYCOSYL_HYDROL_F32"/>
    <property type="match status" value="1"/>
</dbReference>
<feature type="domain" description="Glycosyl hydrolase family 32 N-terminal" evidence="10">
    <location>
        <begin position="27"/>
        <end position="336"/>
    </location>
</feature>
<dbReference type="Gene3D" id="2.115.10.20">
    <property type="entry name" value="Glycosyl hydrolase domain, family 43"/>
    <property type="match status" value="1"/>
</dbReference>
<evidence type="ECO:0000313" key="12">
    <source>
        <dbReference type="EMBL" id="BCS82174.1"/>
    </source>
</evidence>
<evidence type="ECO:0000256" key="7">
    <source>
        <dbReference type="ARBA" id="ARBA00033367"/>
    </source>
</evidence>